<dbReference type="Proteomes" id="UP001162802">
    <property type="component" value="Unassembled WGS sequence"/>
</dbReference>
<proteinExistence type="predicted"/>
<dbReference type="RefSeq" id="WP_243800299.1">
    <property type="nucleotide sequence ID" value="NZ_JALHAT010000018.1"/>
</dbReference>
<keyword evidence="2" id="KW-1185">Reference proteome</keyword>
<organism evidence="1 2">
    <name type="scientific">Novosphingobium mangrovi</name>
    <name type="common">ex Hu et al. 2023</name>
    <dbReference type="NCBI Taxonomy" id="2930094"/>
    <lineage>
        <taxon>Bacteria</taxon>
        <taxon>Pseudomonadati</taxon>
        <taxon>Pseudomonadota</taxon>
        <taxon>Alphaproteobacteria</taxon>
        <taxon>Sphingomonadales</taxon>
        <taxon>Sphingomonadaceae</taxon>
        <taxon>Novosphingobium</taxon>
    </lineage>
</organism>
<accession>A0ABT0ADQ5</accession>
<protein>
    <recommendedName>
        <fullName evidence="3">Roadblock/LAMTOR2 domain-containing protein</fullName>
    </recommendedName>
</protein>
<evidence type="ECO:0000313" key="2">
    <source>
        <dbReference type="Proteomes" id="UP001162802"/>
    </source>
</evidence>
<dbReference type="Gene3D" id="3.30.450.30">
    <property type="entry name" value="Dynein light chain 2a, cytoplasmic"/>
    <property type="match status" value="1"/>
</dbReference>
<reference evidence="1" key="1">
    <citation type="submission" date="2022-03" db="EMBL/GenBank/DDBJ databases">
        <title>Identification of a novel bacterium isolated from mangrove sediments.</title>
        <authorList>
            <person name="Pan X."/>
        </authorList>
    </citation>
    <scope>NUCLEOTIDE SEQUENCE</scope>
    <source>
        <strain evidence="1">B2637</strain>
    </source>
</reference>
<gene>
    <name evidence="1" type="ORF">MTR65_11610</name>
</gene>
<name>A0ABT0ADQ5_9SPHN</name>
<evidence type="ECO:0000313" key="1">
    <source>
        <dbReference type="EMBL" id="MCJ1961330.1"/>
    </source>
</evidence>
<evidence type="ECO:0008006" key="3">
    <source>
        <dbReference type="Google" id="ProtNLM"/>
    </source>
</evidence>
<dbReference type="EMBL" id="JALHAT010000018">
    <property type="protein sequence ID" value="MCJ1961330.1"/>
    <property type="molecule type" value="Genomic_DNA"/>
</dbReference>
<dbReference type="SUPFAM" id="SSF103196">
    <property type="entry name" value="Roadblock/LC7 domain"/>
    <property type="match status" value="1"/>
</dbReference>
<comment type="caution">
    <text evidence="1">The sequence shown here is derived from an EMBL/GenBank/DDBJ whole genome shotgun (WGS) entry which is preliminary data.</text>
</comment>
<sequence length="122" mass="12926">MSLEAKLNECLEIDGAKAVALVDLATGMAVATAGDSNGLDLNVAAAGNTNVMKAKLATMQELGLNDEVEDVLISLSSQYHMIRPLTDDSGKGLFLYLVLDKAKANLGMARFKVSRIEADLKV</sequence>